<keyword evidence="1" id="KW-0812">Transmembrane</keyword>
<keyword evidence="1" id="KW-1133">Transmembrane helix</keyword>
<evidence type="ECO:0000256" key="1">
    <source>
        <dbReference type="SAM" id="Phobius"/>
    </source>
</evidence>
<name>A0A8S5TPG3_9CAUD</name>
<sequence length="216" mass="24734">MAMRVIRDFISDLKMPLTKLEVACELGLLAFVLTICIIAILVQDSAVAGAKKPVFIERIHTEVKEVPVYIAKHDGVKPDNKLADKNINFLNIKALPNGEKWKGQVGVDRRGFVIFSSPEYGIRAAAHILTAYYLRHDKDTLAKIVRRFSTSDQKDYMVFLSRQMKLGVNEPFHVLERLPELMRCMARYECGRWLPKRMFVGYDIASASYRLGKEER</sequence>
<evidence type="ECO:0000313" key="2">
    <source>
        <dbReference type="EMBL" id="DAF65025.1"/>
    </source>
</evidence>
<feature type="transmembrane region" description="Helical" evidence="1">
    <location>
        <begin position="20"/>
        <end position="42"/>
    </location>
</feature>
<accession>A0A8S5TPG3</accession>
<dbReference type="EMBL" id="BK032872">
    <property type="protein sequence ID" value="DAF65025.1"/>
    <property type="molecule type" value="Genomic_DNA"/>
</dbReference>
<proteinExistence type="predicted"/>
<reference evidence="2" key="1">
    <citation type="journal article" date="2021" name="Proc. Natl. Acad. Sci. U.S.A.">
        <title>A Catalog of Tens of Thousands of Viruses from Human Metagenomes Reveals Hidden Associations with Chronic Diseases.</title>
        <authorList>
            <person name="Tisza M.J."/>
            <person name="Buck C.B."/>
        </authorList>
    </citation>
    <scope>NUCLEOTIDE SEQUENCE</scope>
    <source>
        <strain evidence="2">Ct2iq11</strain>
    </source>
</reference>
<protein>
    <submittedName>
        <fullName evidence="2">Virion protein</fullName>
    </submittedName>
</protein>
<organism evidence="2">
    <name type="scientific">Podoviridae sp. ct2iq11</name>
    <dbReference type="NCBI Taxonomy" id="2827720"/>
    <lineage>
        <taxon>Viruses</taxon>
        <taxon>Duplodnaviria</taxon>
        <taxon>Heunggongvirae</taxon>
        <taxon>Uroviricota</taxon>
        <taxon>Caudoviricetes</taxon>
    </lineage>
</organism>
<keyword evidence="1" id="KW-0472">Membrane</keyword>